<reference evidence="1" key="1">
    <citation type="submission" date="2022-08" db="UniProtKB">
        <authorList>
            <consortium name="EnsemblMetazoa"/>
        </authorList>
    </citation>
    <scope>IDENTIFICATION</scope>
    <source>
        <strain evidence="1">Dongola</strain>
    </source>
</reference>
<name>A0A182IGJ9_ANOAR</name>
<evidence type="ECO:0000313" key="1">
    <source>
        <dbReference type="EnsemblMetazoa" id="AARA014593-PA"/>
    </source>
</evidence>
<dbReference type="AlphaFoldDB" id="A0A182IGJ9"/>
<protein>
    <submittedName>
        <fullName evidence="1">Uncharacterized protein</fullName>
    </submittedName>
</protein>
<sequence length="96" mass="10152">MAHCGSSAYNRFGVNSWDQSLRPGGSKHRGKADARKVRNFPTIPSFRASPLSASAIGGGCNNKHFAVSLRGRWCALSLSYLTAVPSFGAVVSALLV</sequence>
<keyword evidence="2" id="KW-1185">Reference proteome</keyword>
<dbReference type="EMBL" id="APCN01001987">
    <property type="status" value="NOT_ANNOTATED_CDS"/>
    <property type="molecule type" value="Genomic_DNA"/>
</dbReference>
<accession>A0A182IGJ9</accession>
<evidence type="ECO:0000313" key="2">
    <source>
        <dbReference type="Proteomes" id="UP000075840"/>
    </source>
</evidence>
<dbReference type="VEuPathDB" id="VectorBase:AARA014593"/>
<organism evidence="1 2">
    <name type="scientific">Anopheles arabiensis</name>
    <name type="common">Mosquito</name>
    <dbReference type="NCBI Taxonomy" id="7173"/>
    <lineage>
        <taxon>Eukaryota</taxon>
        <taxon>Metazoa</taxon>
        <taxon>Ecdysozoa</taxon>
        <taxon>Arthropoda</taxon>
        <taxon>Hexapoda</taxon>
        <taxon>Insecta</taxon>
        <taxon>Pterygota</taxon>
        <taxon>Neoptera</taxon>
        <taxon>Endopterygota</taxon>
        <taxon>Diptera</taxon>
        <taxon>Nematocera</taxon>
        <taxon>Culicoidea</taxon>
        <taxon>Culicidae</taxon>
        <taxon>Anophelinae</taxon>
        <taxon>Anopheles</taxon>
    </lineage>
</organism>
<proteinExistence type="predicted"/>
<dbReference type="Proteomes" id="UP000075840">
    <property type="component" value="Unassembled WGS sequence"/>
</dbReference>
<dbReference type="EnsemblMetazoa" id="AARA014593-RA">
    <property type="protein sequence ID" value="AARA014593-PA"/>
    <property type="gene ID" value="AARA014593"/>
</dbReference>